<gene>
    <name evidence="2" type="ORF">GEOBRER4_n3076</name>
</gene>
<evidence type="ECO:0000313" key="2">
    <source>
        <dbReference type="EMBL" id="BCG48197.1"/>
    </source>
</evidence>
<dbReference type="InterPro" id="IPR007111">
    <property type="entry name" value="NACHT_NTPase"/>
</dbReference>
<protein>
    <recommendedName>
        <fullName evidence="1">NACHT domain-containing protein</fullName>
    </recommendedName>
</protein>
<dbReference type="PANTHER" id="PTHR46312">
    <property type="entry name" value="NACHT DOMAIN-CONTAINING PROTEIN"/>
    <property type="match status" value="1"/>
</dbReference>
<dbReference type="Proteomes" id="UP000515472">
    <property type="component" value="Chromosome"/>
</dbReference>
<feature type="domain" description="NACHT" evidence="1">
    <location>
        <begin position="95"/>
        <end position="215"/>
    </location>
</feature>
<dbReference type="Pfam" id="PF05729">
    <property type="entry name" value="NACHT"/>
    <property type="match status" value="1"/>
</dbReference>
<evidence type="ECO:0000259" key="1">
    <source>
        <dbReference type="PROSITE" id="PS50837"/>
    </source>
</evidence>
<sequence>MIAETATALAKTALTQVVKDGFKSIISAGSKKYNQAKIEEISDNIYKNISEIKEVKTIWQTNKTVNITDFYCDQFIKHGTCRNIVRRISDLPSNRCILIEGIAGQGKSTLLKYLSVNEINKGRYIPIFIELKNIRENNNLLSVISSVTNALGIGKVDLDILSELCNNDRWYFVLDGFDEIAHDKKAGTILEIEEILRTIKTMKVVITSRPNSGLENSTLFEVIKLDQLINDEYKAYIMKLSDNTEMGTQLIDKIEAHKGEIKKLLCTPLLITLLVITYKSNSILPDNLSEFYESLFGTLLQRHDGVKPGVSRKKKCNINDFEIRQIFEALCFVSKAKDDVIFPYKDLYKWVTKASELQKVSINPECFIEDIVEITCLVLKEGDEYQFVHKSIREYFTAAFVQSNEEPFALKFYTNRLSSFHKWSQELRFLSEIDKYRYIKHFRIPQIENIFGSSFHDFESGLFTHEAVAVNILKSLGLLITSFRNSVSNGLGMDKNFSDCTIPNYNKHVASLFKLIRKFKVYHSRDNKFIIEYDDHTYEVENEHASGDKNNFYLHFDTLYANKVAKDQIYSVISDVISSLRSEMHAHIEYIKHESNKYEMLDEI</sequence>
<dbReference type="Gene3D" id="3.40.50.300">
    <property type="entry name" value="P-loop containing nucleotide triphosphate hydrolases"/>
    <property type="match status" value="1"/>
</dbReference>
<dbReference type="InterPro" id="IPR027417">
    <property type="entry name" value="P-loop_NTPase"/>
</dbReference>
<organism evidence="2 3">
    <name type="scientific">Citrifermentans bremense</name>
    <dbReference type="NCBI Taxonomy" id="60035"/>
    <lineage>
        <taxon>Bacteria</taxon>
        <taxon>Pseudomonadati</taxon>
        <taxon>Thermodesulfobacteriota</taxon>
        <taxon>Desulfuromonadia</taxon>
        <taxon>Geobacterales</taxon>
        <taxon>Geobacteraceae</taxon>
        <taxon>Citrifermentans</taxon>
    </lineage>
</organism>
<dbReference type="PANTHER" id="PTHR46312:SF2">
    <property type="entry name" value="NUCLEOTIDE-BINDING OLIGOMERIZATION DOMAIN-CONTAINING PROTEIN 2-LIKE"/>
    <property type="match status" value="1"/>
</dbReference>
<dbReference type="RefSeq" id="WP_185242982.1">
    <property type="nucleotide sequence ID" value="NZ_AP023213.1"/>
</dbReference>
<dbReference type="SUPFAM" id="SSF52540">
    <property type="entry name" value="P-loop containing nucleoside triphosphate hydrolases"/>
    <property type="match status" value="1"/>
</dbReference>
<dbReference type="PROSITE" id="PS50837">
    <property type="entry name" value="NACHT"/>
    <property type="match status" value="1"/>
</dbReference>
<proteinExistence type="predicted"/>
<evidence type="ECO:0000313" key="3">
    <source>
        <dbReference type="Proteomes" id="UP000515472"/>
    </source>
</evidence>
<name>A0A6S6M1H5_9BACT</name>
<dbReference type="KEGG" id="gbn:GEOBRER4_29470"/>
<reference evidence="2 3" key="1">
    <citation type="submission" date="2020-06" db="EMBL/GenBank/DDBJ databases">
        <title>Interaction of electrochemicaly active bacteria, Geobacter bremensis R4 on different carbon anode.</title>
        <authorList>
            <person name="Meng L."/>
            <person name="Yoshida N."/>
        </authorList>
    </citation>
    <scope>NUCLEOTIDE SEQUENCE [LARGE SCALE GENOMIC DNA]</scope>
    <source>
        <strain evidence="2 3">R4</strain>
    </source>
</reference>
<keyword evidence="3" id="KW-1185">Reference proteome</keyword>
<dbReference type="AlphaFoldDB" id="A0A6S6M1H5"/>
<dbReference type="EMBL" id="AP023213">
    <property type="protein sequence ID" value="BCG48197.1"/>
    <property type="molecule type" value="Genomic_DNA"/>
</dbReference>
<accession>A0A6S6M1H5</accession>